<feature type="non-terminal residue" evidence="1">
    <location>
        <position position="1720"/>
    </location>
</feature>
<sequence>MQLPSNKMDKQSILVVGLNIKEMLPSLNDLSKLDSVEVTEPQETQTYVKYNKMSSCVNSSQNGCNVVAFLKRNAFVVLTMAAVALGMSSLDRKAFGKIGLRAISYYIITTLIAIFTGVVLAVLIQPGKSSLTASMSSSGNAEAVHCIWIPSNQSILVVGPNIKEMLPSPNDLFELDSVEVTEPQETQTYIKYNKASSCVNSAQNGSDVVGFLKRNAFVVLTMAAVALGIGLGIGMRHTDMSARDIKYLSFPGEMMLRILQMLVLPLIISSLITAVHVLVEVGESGRQGSVVKIPGDEEKGLRMLCLKLCHNTVEKLTGCIGVGRGRDFRYWTMFNVLQQNRFISGMSSLDRKAFGKIGLRAISYYIITTLIAIFTGVVLAVLIQPGKSSLTASVSSSGNAEAVQTMDSFLDLIRNLIPSNLVEACFRKYRTVYFSSVSTGESLGVVNITESSENKTLVSEPGSSDGVNTVGLLVFSVAFGLILGSMGTDGKPLRDFFDCLNAAIMRLVHIVVWYAPVGTLFLLAGQVVKMTDIGEMGRWVLMYTLTVISGLLIHSFFTLPLIYFMVTRKNPFRFMSGLLHALTTAFGTSSSSATLPVTLNCMEEIHSMDKQVTRFMLPIGATMNMDGAALYETVAALFIAQINNMDLNFSQIIVLSLIVTVVSTGAAAIPQAGMVSMTLVLMSAGLPTEDISLIMIFDWFLRTRFPSQPPQLTARTVQPSSPAPKLPPADVNSAEARTPWQRMGTAEATLRMDSMEVKDEWQDEDFPRPLPEDGDVDSSCGLTDNRTNPPTTLNVGESMAQHKRRTLVAPDMNLSLDQSEGSVLSDDFPETPDDLDINVDDIETPDETDSLEFINNGNELEWEDDTPVATAKRLPGESDEERDSSGRLWRTVIIGDQEQRIDMQVIRPYLRVVTHGGYYGEGLNAIIVFAACYLPDSSCEDYTYIMENLFLYVVSSLELLVAEDYMIVYLNGATPRRKMPGISWLKRCYQMIDRKLRKNLKCLIIAHPTWFIRTVLAISRPFISVKFMDKIRYVHTLQELSQIIPMEHVQIPECVLQYDDEKIRTQRERLEQEQQQTNSTLPKESLLQSDVFDRQFPKTDQIEVGEDGFRQWDVITALDMEAMVNTVKGWQENPVKFARSHGVSLSPEAEEADSEDKGIHILIVEGFLIYNYEPLIDIYDKCFYISIPYEECKKRRSTRTYTFPDPPDLFDGHVWPMYLKHRKEMENNCERIGTLSQSPTSDTKASSLSTLKQQQRTAGPWRHRIQWENNGQVHSLMSTGSEYQAPVRSRSMSRVYVSSRREGTRGQMPGAQRGATLVRSGQAESRRLRTDHAGVDPGSLAPGLDICSMLGSLRPFLAVRQVPDSSLGALAMAYGAAAAGYPGARRFSPEHASTFNASTPGSFTDFPGRRGAAGEDAAALLGRGGEAGRGAQYQQLRAVPERMPVSRQPPQEREPEAPAPLPALSEDVSNDATSNGEGMVNDDPRNPLKNHRNSVFYNPYPTRGRSVARTRRPPGTGYGTSEQHHPSRYLHLVQRMQMYALRCAAEENCLARSAYGPAVRDIDFRVLLRFPQKVKNQGTTDFLPVKPRYQWDWHSCHQHYHSMDAFSNYDLLDVVTGRKVAEGHKASFCLEDTGCDSGFRRRYACTSHTQGLSPGCHDIYAANIDCQWIDITDVPPGNYILKVTVNPNFLVPESDFTNNIVRCDIIYTGIYVQTRNCRVT</sequence>
<gene>
    <name evidence="1" type="ORF">L3Q82_021324</name>
</gene>
<evidence type="ECO:0000313" key="1">
    <source>
        <dbReference type="EMBL" id="KAI3374767.1"/>
    </source>
</evidence>
<reference evidence="1" key="1">
    <citation type="submission" date="2022-04" db="EMBL/GenBank/DDBJ databases">
        <title>Jade perch genome.</title>
        <authorList>
            <person name="Chao B."/>
        </authorList>
    </citation>
    <scope>NUCLEOTIDE SEQUENCE</scope>
    <source>
        <strain evidence="1">CB-2022</strain>
    </source>
</reference>
<keyword evidence="2" id="KW-1185">Reference proteome</keyword>
<dbReference type="Proteomes" id="UP000831701">
    <property type="component" value="Chromosome 3"/>
</dbReference>
<evidence type="ECO:0000313" key="2">
    <source>
        <dbReference type="Proteomes" id="UP000831701"/>
    </source>
</evidence>
<protein>
    <submittedName>
        <fullName evidence="1">Uncharacterized protein</fullName>
    </submittedName>
</protein>
<accession>A0ACB8X5D3</accession>
<dbReference type="EMBL" id="CM041533">
    <property type="protein sequence ID" value="KAI3374767.1"/>
    <property type="molecule type" value="Genomic_DNA"/>
</dbReference>
<comment type="caution">
    <text evidence="1">The sequence shown here is derived from an EMBL/GenBank/DDBJ whole genome shotgun (WGS) entry which is preliminary data.</text>
</comment>
<name>A0ACB8X5D3_9TELE</name>
<organism evidence="1 2">
    <name type="scientific">Scortum barcoo</name>
    <name type="common">barcoo grunter</name>
    <dbReference type="NCBI Taxonomy" id="214431"/>
    <lineage>
        <taxon>Eukaryota</taxon>
        <taxon>Metazoa</taxon>
        <taxon>Chordata</taxon>
        <taxon>Craniata</taxon>
        <taxon>Vertebrata</taxon>
        <taxon>Euteleostomi</taxon>
        <taxon>Actinopterygii</taxon>
        <taxon>Neopterygii</taxon>
        <taxon>Teleostei</taxon>
        <taxon>Neoteleostei</taxon>
        <taxon>Acanthomorphata</taxon>
        <taxon>Eupercaria</taxon>
        <taxon>Centrarchiformes</taxon>
        <taxon>Terapontoidei</taxon>
        <taxon>Terapontidae</taxon>
        <taxon>Scortum</taxon>
    </lineage>
</organism>
<proteinExistence type="predicted"/>